<accession>A0ABT6C461</accession>
<evidence type="ECO:0000313" key="2">
    <source>
        <dbReference type="EMBL" id="MDF8263734.1"/>
    </source>
</evidence>
<feature type="region of interest" description="Disordered" evidence="1">
    <location>
        <begin position="305"/>
        <end position="327"/>
    </location>
</feature>
<dbReference type="EMBL" id="JAROAV010000021">
    <property type="protein sequence ID" value="MDF8263734.1"/>
    <property type="molecule type" value="Genomic_DNA"/>
</dbReference>
<dbReference type="RefSeq" id="WP_277191397.1">
    <property type="nucleotide sequence ID" value="NZ_JAROAV010000021.1"/>
</dbReference>
<dbReference type="Proteomes" id="UP001528912">
    <property type="component" value="Unassembled WGS sequence"/>
</dbReference>
<evidence type="ECO:0000313" key="3">
    <source>
        <dbReference type="Proteomes" id="UP001528912"/>
    </source>
</evidence>
<feature type="compositionally biased region" description="Basic residues" evidence="1">
    <location>
        <begin position="24"/>
        <end position="33"/>
    </location>
</feature>
<feature type="compositionally biased region" description="Basic and acidic residues" evidence="1">
    <location>
        <begin position="312"/>
        <end position="327"/>
    </location>
</feature>
<protein>
    <submittedName>
        <fullName evidence="2">EcsC family protein</fullName>
    </submittedName>
</protein>
<feature type="compositionally biased region" description="Basic and acidic residues" evidence="1">
    <location>
        <begin position="1"/>
        <end position="23"/>
    </location>
</feature>
<dbReference type="PANTHER" id="PTHR41260">
    <property type="entry name" value="PROTEIN ECSC"/>
    <property type="match status" value="1"/>
</dbReference>
<sequence length="351" mass="37537">MNDYDRKAWDAVQEARRKREARSPRHLLPKSARHRMAAAGAAARDRVGSMPGADEFGRAMAHAVEGLVGTVTRAGESTLRKTSVVSAFQQDGHQHVERVRDIRKLELEQIDDVKPALDLRYAAWGLSTGATAGAAVTTTQAAAAAGTVASGGLATAPAAAVVVTAISADAAAVLGGTSRLIAQTAAYYGYDVDRPEERIYALGVMGYCMSGQGAKNAAYVELTKLSQALARNATWKQLNQSQVTQIIQAVFHRLGIRLTKKKLGQAVPVVSVVIGAGMNAASLMNAATDADLLYRERFLREKYDLPPAHVPQADDARRQPEDQDDHLSVLAILEDETADARAVEDADLSVR</sequence>
<gene>
    <name evidence="2" type="ORF">P4R38_05700</name>
</gene>
<reference evidence="2 3" key="1">
    <citation type="submission" date="2023-03" db="EMBL/GenBank/DDBJ databases">
        <title>YIM 133296 draft genome.</title>
        <authorList>
            <person name="Xiong L."/>
        </authorList>
    </citation>
    <scope>NUCLEOTIDE SEQUENCE [LARGE SCALE GENOMIC DNA]</scope>
    <source>
        <strain evidence="2 3">YIM 133296</strain>
    </source>
</reference>
<comment type="caution">
    <text evidence="2">The sequence shown here is derived from an EMBL/GenBank/DDBJ whole genome shotgun (WGS) entry which is preliminary data.</text>
</comment>
<feature type="region of interest" description="Disordered" evidence="1">
    <location>
        <begin position="1"/>
        <end position="33"/>
    </location>
</feature>
<name>A0ABT6C461_9MICO</name>
<dbReference type="InterPro" id="IPR024787">
    <property type="entry name" value="EcsC"/>
</dbReference>
<evidence type="ECO:0000256" key="1">
    <source>
        <dbReference type="SAM" id="MobiDB-lite"/>
    </source>
</evidence>
<dbReference type="Pfam" id="PF12787">
    <property type="entry name" value="EcsC"/>
    <property type="match status" value="1"/>
</dbReference>
<keyword evidence="3" id="KW-1185">Reference proteome</keyword>
<proteinExistence type="predicted"/>
<dbReference type="PANTHER" id="PTHR41260:SF1">
    <property type="entry name" value="PROTEIN ECSC"/>
    <property type="match status" value="1"/>
</dbReference>
<organism evidence="2 3">
    <name type="scientific">Luteipulveratus flavus</name>
    <dbReference type="NCBI Taxonomy" id="3031728"/>
    <lineage>
        <taxon>Bacteria</taxon>
        <taxon>Bacillati</taxon>
        <taxon>Actinomycetota</taxon>
        <taxon>Actinomycetes</taxon>
        <taxon>Micrococcales</taxon>
        <taxon>Dermacoccaceae</taxon>
        <taxon>Luteipulveratus</taxon>
    </lineage>
</organism>